<reference evidence="1" key="1">
    <citation type="submission" date="2019-04" db="EMBL/GenBank/DDBJ databases">
        <title>Microbes associate with the intestines of laboratory mice.</title>
        <authorList>
            <person name="Navarre W."/>
            <person name="Wong E."/>
            <person name="Huang K."/>
            <person name="Tropini C."/>
            <person name="Ng K."/>
            <person name="Yu B."/>
        </authorList>
    </citation>
    <scope>NUCLEOTIDE SEQUENCE</scope>
    <source>
        <strain evidence="1">NM04_E33</strain>
    </source>
</reference>
<gene>
    <name evidence="1" type="ORF">E5331_01320</name>
</gene>
<evidence type="ECO:0000313" key="2">
    <source>
        <dbReference type="Proteomes" id="UP000306319"/>
    </source>
</evidence>
<sequence length="74" mass="8489">MQKRCYSKSRHFEATRGDRVPHIPEIMPDVQTYSNFATWISANTSAVTFKLMSIGMLDRMNVMTNVCTIGFIIE</sequence>
<organism evidence="1 2">
    <name type="scientific">Lepagella muris</name>
    <dbReference type="NCBI Taxonomy" id="3032870"/>
    <lineage>
        <taxon>Bacteria</taxon>
        <taxon>Pseudomonadati</taxon>
        <taxon>Bacteroidota</taxon>
        <taxon>Bacteroidia</taxon>
        <taxon>Bacteroidales</taxon>
        <taxon>Muribaculaceae</taxon>
        <taxon>Lepagella</taxon>
    </lineage>
</organism>
<dbReference type="EMBL" id="SRYB01000001">
    <property type="protein sequence ID" value="TGY81050.1"/>
    <property type="molecule type" value="Genomic_DNA"/>
</dbReference>
<comment type="caution">
    <text evidence="1">The sequence shown here is derived from an EMBL/GenBank/DDBJ whole genome shotgun (WGS) entry which is preliminary data.</text>
</comment>
<protein>
    <submittedName>
        <fullName evidence="1">Uncharacterized protein</fullName>
    </submittedName>
</protein>
<dbReference type="Proteomes" id="UP000306319">
    <property type="component" value="Unassembled WGS sequence"/>
</dbReference>
<keyword evidence="2" id="KW-1185">Reference proteome</keyword>
<proteinExistence type="predicted"/>
<accession>A0AC61RL32</accession>
<evidence type="ECO:0000313" key="1">
    <source>
        <dbReference type="EMBL" id="TGY81050.1"/>
    </source>
</evidence>
<name>A0AC61RL32_9BACT</name>